<keyword evidence="10" id="KW-0472">Membrane</keyword>
<dbReference type="Gene3D" id="3.30.565.10">
    <property type="entry name" value="Histidine kinase-like ATPase, C-terminal domain"/>
    <property type="match status" value="1"/>
</dbReference>
<accession>A0A285PEL6</accession>
<keyword evidence="14" id="KW-1185">Reference proteome</keyword>
<evidence type="ECO:0000256" key="10">
    <source>
        <dbReference type="SAM" id="Phobius"/>
    </source>
</evidence>
<feature type="transmembrane region" description="Helical" evidence="10">
    <location>
        <begin position="15"/>
        <end position="34"/>
    </location>
</feature>
<evidence type="ECO:0000256" key="2">
    <source>
        <dbReference type="ARBA" id="ARBA00004370"/>
    </source>
</evidence>
<dbReference type="GO" id="GO:0005524">
    <property type="term" value="F:ATP binding"/>
    <property type="evidence" value="ECO:0007669"/>
    <property type="project" value="UniProtKB-KW"/>
</dbReference>
<evidence type="ECO:0000256" key="6">
    <source>
        <dbReference type="ARBA" id="ARBA00022741"/>
    </source>
</evidence>
<keyword evidence="6" id="KW-0547">Nucleotide-binding</keyword>
<evidence type="ECO:0000259" key="12">
    <source>
        <dbReference type="PROSITE" id="PS50885"/>
    </source>
</evidence>
<comment type="catalytic activity">
    <reaction evidence="1">
        <text>ATP + protein L-histidine = ADP + protein N-phospho-L-histidine.</text>
        <dbReference type="EC" id="2.7.13.3"/>
    </reaction>
</comment>
<dbReference type="EMBL" id="OBEL01000002">
    <property type="protein sequence ID" value="SNZ19657.1"/>
    <property type="molecule type" value="Genomic_DNA"/>
</dbReference>
<proteinExistence type="predicted"/>
<dbReference type="InterPro" id="IPR036890">
    <property type="entry name" value="HATPase_C_sf"/>
</dbReference>
<dbReference type="GO" id="GO:0000155">
    <property type="term" value="F:phosphorelay sensor kinase activity"/>
    <property type="evidence" value="ECO:0007669"/>
    <property type="project" value="InterPro"/>
</dbReference>
<dbReference type="InterPro" id="IPR005467">
    <property type="entry name" value="His_kinase_dom"/>
</dbReference>
<protein>
    <recommendedName>
        <fullName evidence="3">histidine kinase</fullName>
        <ecNumber evidence="3">2.7.13.3</ecNumber>
    </recommendedName>
</protein>
<dbReference type="InterPro" id="IPR003660">
    <property type="entry name" value="HAMP_dom"/>
</dbReference>
<dbReference type="SUPFAM" id="SSF55874">
    <property type="entry name" value="ATPase domain of HSP90 chaperone/DNA topoisomerase II/histidine kinase"/>
    <property type="match status" value="1"/>
</dbReference>
<keyword evidence="5" id="KW-0808">Transferase</keyword>
<keyword evidence="7 13" id="KW-0418">Kinase</keyword>
<dbReference type="SMART" id="SM00304">
    <property type="entry name" value="HAMP"/>
    <property type="match status" value="1"/>
</dbReference>
<dbReference type="Proteomes" id="UP000219439">
    <property type="component" value="Unassembled WGS sequence"/>
</dbReference>
<evidence type="ECO:0000259" key="11">
    <source>
        <dbReference type="PROSITE" id="PS50109"/>
    </source>
</evidence>
<dbReference type="EC" id="2.7.13.3" evidence="3"/>
<dbReference type="Pfam" id="PF00672">
    <property type="entry name" value="HAMP"/>
    <property type="match status" value="1"/>
</dbReference>
<feature type="domain" description="Histidine kinase" evidence="11">
    <location>
        <begin position="349"/>
        <end position="554"/>
    </location>
</feature>
<dbReference type="SMART" id="SM00387">
    <property type="entry name" value="HATPase_c"/>
    <property type="match status" value="1"/>
</dbReference>
<dbReference type="Gene3D" id="6.10.340.10">
    <property type="match status" value="1"/>
</dbReference>
<evidence type="ECO:0000256" key="4">
    <source>
        <dbReference type="ARBA" id="ARBA00022553"/>
    </source>
</evidence>
<feature type="domain" description="HAMP" evidence="12">
    <location>
        <begin position="280"/>
        <end position="332"/>
    </location>
</feature>
<dbReference type="CDD" id="cd06225">
    <property type="entry name" value="HAMP"/>
    <property type="match status" value="1"/>
</dbReference>
<organism evidence="13 14">
    <name type="scientific">Cohaesibacter gelatinilyticus</name>
    <dbReference type="NCBI Taxonomy" id="372072"/>
    <lineage>
        <taxon>Bacteria</taxon>
        <taxon>Pseudomonadati</taxon>
        <taxon>Pseudomonadota</taxon>
        <taxon>Alphaproteobacteria</taxon>
        <taxon>Hyphomicrobiales</taxon>
        <taxon>Cohaesibacteraceae</taxon>
    </lineage>
</organism>
<dbReference type="PANTHER" id="PTHR43065">
    <property type="entry name" value="SENSOR HISTIDINE KINASE"/>
    <property type="match status" value="1"/>
</dbReference>
<name>A0A285PEL6_9HYPH</name>
<dbReference type="AlphaFoldDB" id="A0A285PEL6"/>
<dbReference type="InterPro" id="IPR003594">
    <property type="entry name" value="HATPase_dom"/>
</dbReference>
<dbReference type="InterPro" id="IPR004358">
    <property type="entry name" value="Sig_transdc_His_kin-like_C"/>
</dbReference>
<dbReference type="GO" id="GO:0016020">
    <property type="term" value="C:membrane"/>
    <property type="evidence" value="ECO:0007669"/>
    <property type="project" value="UniProtKB-SubCell"/>
</dbReference>
<keyword evidence="9" id="KW-0902">Two-component regulatory system</keyword>
<dbReference type="Pfam" id="PF02518">
    <property type="entry name" value="HATPase_c"/>
    <property type="match status" value="1"/>
</dbReference>
<keyword evidence="10" id="KW-1133">Transmembrane helix</keyword>
<evidence type="ECO:0000313" key="14">
    <source>
        <dbReference type="Proteomes" id="UP000219439"/>
    </source>
</evidence>
<evidence type="ECO:0000256" key="8">
    <source>
        <dbReference type="ARBA" id="ARBA00022840"/>
    </source>
</evidence>
<feature type="transmembrane region" description="Helical" evidence="10">
    <location>
        <begin position="258"/>
        <end position="276"/>
    </location>
</feature>
<dbReference type="PROSITE" id="PS50885">
    <property type="entry name" value="HAMP"/>
    <property type="match status" value="1"/>
</dbReference>
<keyword evidence="4" id="KW-0597">Phosphoprotein</keyword>
<keyword evidence="10" id="KW-0812">Transmembrane</keyword>
<sequence>MISIELGKLNLVRRYLLAALIAALIPLITIAVLYDRYSATLLNSLITNRIDANLEAVAAKMSHFMAVQVNRLENIIDLPDTSDFFTRGPEPGLSNLLHDILLLEAESPDIYAIELTDLNGEILQTVPALRARPRPLNYTQLPYVQHGDVEVLGPVLPQNGRPGYFLIRMAVIRNHQKIGLVTLRTRLASLTEQVASLVEPDVYDPQIIVFDRIRLTPVGTKAAAQQVLARSRQFFPGWRIQLVEGTGNLQEPRTQIRYFLLFAALVSILVLVWLFFKMSSRLSGYLWPLNEGAKAVANGNFGVSVPEDAPGELGMLARSYNRMREQLESLIKSRVDVERRAALGNMAAGIAHEIRNPLTTIATTVHGLNRGETAPDRQQMYAVISSEITRVDKTIGEFLNYAKPSDPVLERVLIRDVFRSIRTLVASTAHRNGITVNLSGDSTLEIRIDPAHLKQILLNLSLNAIQAMPEGGLLTLQAFREQDQATIIVSDTGIGLDEYTKARILRPFFTTKTEGTGLGLSITSQLVETNQGSMTIESEKDVGTTFILSFPLGGSKDLLVDVPHGSRELEQ</sequence>
<keyword evidence="8" id="KW-0067">ATP-binding</keyword>
<evidence type="ECO:0000313" key="13">
    <source>
        <dbReference type="EMBL" id="SNZ19657.1"/>
    </source>
</evidence>
<dbReference type="InterPro" id="IPR036097">
    <property type="entry name" value="HisK_dim/P_sf"/>
</dbReference>
<evidence type="ECO:0000256" key="7">
    <source>
        <dbReference type="ARBA" id="ARBA00022777"/>
    </source>
</evidence>
<dbReference type="Pfam" id="PF00512">
    <property type="entry name" value="HisKA"/>
    <property type="match status" value="1"/>
</dbReference>
<evidence type="ECO:0000256" key="1">
    <source>
        <dbReference type="ARBA" id="ARBA00000085"/>
    </source>
</evidence>
<dbReference type="SUPFAM" id="SSF158472">
    <property type="entry name" value="HAMP domain-like"/>
    <property type="match status" value="1"/>
</dbReference>
<dbReference type="CDD" id="cd00082">
    <property type="entry name" value="HisKA"/>
    <property type="match status" value="1"/>
</dbReference>
<dbReference type="PRINTS" id="PR00344">
    <property type="entry name" value="BCTRLSENSOR"/>
</dbReference>
<comment type="subcellular location">
    <subcellularLocation>
        <location evidence="2">Membrane</location>
    </subcellularLocation>
</comment>
<evidence type="ECO:0000256" key="9">
    <source>
        <dbReference type="ARBA" id="ARBA00023012"/>
    </source>
</evidence>
<gene>
    <name evidence="13" type="ORF">SAMN06265368_2747</name>
</gene>
<dbReference type="Gene3D" id="1.10.287.130">
    <property type="match status" value="1"/>
</dbReference>
<dbReference type="SUPFAM" id="SSF47384">
    <property type="entry name" value="Homodimeric domain of signal transducing histidine kinase"/>
    <property type="match status" value="1"/>
</dbReference>
<dbReference type="InterPro" id="IPR003661">
    <property type="entry name" value="HisK_dim/P_dom"/>
</dbReference>
<evidence type="ECO:0000256" key="3">
    <source>
        <dbReference type="ARBA" id="ARBA00012438"/>
    </source>
</evidence>
<dbReference type="RefSeq" id="WP_097153987.1">
    <property type="nucleotide sequence ID" value="NZ_OBEL01000002.1"/>
</dbReference>
<dbReference type="OrthoDB" id="7818322at2"/>
<dbReference type="PANTHER" id="PTHR43065:SF10">
    <property type="entry name" value="PEROXIDE STRESS-ACTIVATED HISTIDINE KINASE MAK3"/>
    <property type="match status" value="1"/>
</dbReference>
<evidence type="ECO:0000256" key="5">
    <source>
        <dbReference type="ARBA" id="ARBA00022679"/>
    </source>
</evidence>
<reference evidence="13 14" key="1">
    <citation type="submission" date="2017-09" db="EMBL/GenBank/DDBJ databases">
        <authorList>
            <person name="Ehlers B."/>
            <person name="Leendertz F.H."/>
        </authorList>
    </citation>
    <scope>NUCLEOTIDE SEQUENCE [LARGE SCALE GENOMIC DNA]</scope>
    <source>
        <strain evidence="13 14">DSM 18289</strain>
    </source>
</reference>
<dbReference type="PROSITE" id="PS50109">
    <property type="entry name" value="HIS_KIN"/>
    <property type="match status" value="1"/>
</dbReference>
<dbReference type="SMART" id="SM00388">
    <property type="entry name" value="HisKA"/>
    <property type="match status" value="1"/>
</dbReference>